<evidence type="ECO:0000313" key="3">
    <source>
        <dbReference type="EMBL" id="RWS15861.1"/>
    </source>
</evidence>
<accession>A0A3S3P4S0</accession>
<proteinExistence type="predicted"/>
<protein>
    <submittedName>
        <fullName evidence="1">Uncharacterized protein</fullName>
    </submittedName>
</protein>
<evidence type="ECO:0000313" key="2">
    <source>
        <dbReference type="EMBL" id="RWS15854.1"/>
    </source>
</evidence>
<organism evidence="1 4">
    <name type="scientific">Dinothrombium tinctorium</name>
    <dbReference type="NCBI Taxonomy" id="1965070"/>
    <lineage>
        <taxon>Eukaryota</taxon>
        <taxon>Metazoa</taxon>
        <taxon>Ecdysozoa</taxon>
        <taxon>Arthropoda</taxon>
        <taxon>Chelicerata</taxon>
        <taxon>Arachnida</taxon>
        <taxon>Acari</taxon>
        <taxon>Acariformes</taxon>
        <taxon>Trombidiformes</taxon>
        <taxon>Prostigmata</taxon>
        <taxon>Anystina</taxon>
        <taxon>Parasitengona</taxon>
        <taxon>Trombidioidea</taxon>
        <taxon>Trombidiidae</taxon>
        <taxon>Dinothrombium</taxon>
    </lineage>
</organism>
<keyword evidence="4" id="KW-1185">Reference proteome</keyword>
<name>A0A3S3P4S0_9ACAR</name>
<reference evidence="1 4" key="1">
    <citation type="journal article" date="2018" name="Gigascience">
        <title>Genomes of trombidid mites reveal novel predicted allergens and laterally-transferred genes associated with secondary metabolism.</title>
        <authorList>
            <person name="Dong X."/>
            <person name="Chaisiri K."/>
            <person name="Xia D."/>
            <person name="Armstrong S.D."/>
            <person name="Fang Y."/>
            <person name="Donnelly M.J."/>
            <person name="Kadowaki T."/>
            <person name="McGarry J.W."/>
            <person name="Darby A.C."/>
            <person name="Makepeace B.L."/>
        </authorList>
    </citation>
    <scope>NUCLEOTIDE SEQUENCE [LARGE SCALE GENOMIC DNA]</scope>
    <source>
        <strain evidence="1">UoL-WK</strain>
    </source>
</reference>
<dbReference type="EMBL" id="NCKU01000350">
    <property type="protein sequence ID" value="RWS15861.1"/>
    <property type="molecule type" value="Genomic_DNA"/>
</dbReference>
<evidence type="ECO:0000313" key="1">
    <source>
        <dbReference type="EMBL" id="RWS12103.1"/>
    </source>
</evidence>
<evidence type="ECO:0000313" key="4">
    <source>
        <dbReference type="Proteomes" id="UP000285301"/>
    </source>
</evidence>
<sequence length="32" mass="3706">MVLEDVNEYENTVEGKRVTKWSNFCQTAITSL</sequence>
<dbReference type="EMBL" id="NCKU01000352">
    <property type="protein sequence ID" value="RWS15854.1"/>
    <property type="molecule type" value="Genomic_DNA"/>
</dbReference>
<comment type="caution">
    <text evidence="1">The sequence shown here is derived from an EMBL/GenBank/DDBJ whole genome shotgun (WGS) entry which is preliminary data.</text>
</comment>
<dbReference type="Proteomes" id="UP000285301">
    <property type="component" value="Unassembled WGS sequence"/>
</dbReference>
<dbReference type="AlphaFoldDB" id="A0A3S3P4S0"/>
<reference evidence="1" key="2">
    <citation type="submission" date="2018-11" db="EMBL/GenBank/DDBJ databases">
        <title>Trombidioid mite genomics.</title>
        <authorList>
            <person name="Dong X."/>
        </authorList>
    </citation>
    <scope>NUCLEOTIDE SEQUENCE</scope>
    <source>
        <strain evidence="1">UoL-WK</strain>
    </source>
</reference>
<gene>
    <name evidence="2" type="ORF">B4U79_10071</name>
    <name evidence="1" type="ORF">B4U79_10864</name>
    <name evidence="3" type="ORF">B4U79_13187</name>
</gene>
<dbReference type="EMBL" id="NCKU01001442">
    <property type="protein sequence ID" value="RWS12103.1"/>
    <property type="molecule type" value="Genomic_DNA"/>
</dbReference>